<reference evidence="10 11" key="1">
    <citation type="submission" date="2021-06" db="EMBL/GenBank/DDBJ databases">
        <title>Caerostris darwini draft genome.</title>
        <authorList>
            <person name="Kono N."/>
            <person name="Arakawa K."/>
        </authorList>
    </citation>
    <scope>NUCLEOTIDE SEQUENCE [LARGE SCALE GENOMIC DNA]</scope>
</reference>
<sequence>MAYIESAVTTFLGAFVLFLICTVVYNWVRSRGYPPGPLGLPLVGYVPFLGEKPNETLRDVAKKYGNIFSFYIGPQLVIGVNDYDAAKELLNHPMTLARPPHAFDFLVGRGGFSGMNGEEWQEQRRFVLLTMRNLGLGKGLWEKMIQEEASEFVNEMKKAEGKPIDHQDSLAISQVLTSLALLFGRHLDTESDKEEIQTMRTLSRRLLKYFSAVDVNITLPWLVKLSELLNLSGFQDFIKLLRKFEAIFKKEVDRRLASKEELTKEDFIGCYLQEMEKRKNDPQPQTFTLENLQGNLFMLFVAGQDSTNASVGWLLLLMAKYPSVQEKVCEEIDQVIGRDGTVYFNDKIKLPYTMATALEMMRWVSINPLFPPRYVLDNFEYEGYTIPKGAHIVCNSWAIMHDERYFDDPMAFKPERFLSEDGSKVEKLKGYGPFSFGKRNCPGEGVAMMTMYLYFVSIMQKFNIRTPYDQPPDMSYKFSAGILPNPQKLCFVER</sequence>
<dbReference type="Pfam" id="PF00067">
    <property type="entry name" value="p450"/>
    <property type="match status" value="1"/>
</dbReference>
<dbReference type="InterPro" id="IPR001128">
    <property type="entry name" value="Cyt_P450"/>
</dbReference>
<dbReference type="InterPro" id="IPR050182">
    <property type="entry name" value="Cytochrome_P450_fam2"/>
</dbReference>
<dbReference type="Proteomes" id="UP001054837">
    <property type="component" value="Unassembled WGS sequence"/>
</dbReference>
<dbReference type="PANTHER" id="PTHR24300">
    <property type="entry name" value="CYTOCHROME P450 508A4-RELATED"/>
    <property type="match status" value="1"/>
</dbReference>
<dbReference type="GO" id="GO:0020037">
    <property type="term" value="F:heme binding"/>
    <property type="evidence" value="ECO:0007669"/>
    <property type="project" value="InterPro"/>
</dbReference>
<dbReference type="EMBL" id="BPLQ01014384">
    <property type="protein sequence ID" value="GIY79345.1"/>
    <property type="molecule type" value="Genomic_DNA"/>
</dbReference>
<dbReference type="Gene3D" id="1.10.630.10">
    <property type="entry name" value="Cytochrome P450"/>
    <property type="match status" value="1"/>
</dbReference>
<dbReference type="GO" id="GO:0005737">
    <property type="term" value="C:cytoplasm"/>
    <property type="evidence" value="ECO:0007669"/>
    <property type="project" value="TreeGrafter"/>
</dbReference>
<keyword evidence="4 8" id="KW-0560">Oxidoreductase</keyword>
<evidence type="ECO:0000256" key="1">
    <source>
        <dbReference type="ARBA" id="ARBA00001971"/>
    </source>
</evidence>
<evidence type="ECO:0000256" key="4">
    <source>
        <dbReference type="ARBA" id="ARBA00023002"/>
    </source>
</evidence>
<feature type="binding site" description="axial binding residue" evidence="7">
    <location>
        <position position="441"/>
    </location>
    <ligand>
        <name>heme</name>
        <dbReference type="ChEBI" id="CHEBI:30413"/>
    </ligand>
    <ligandPart>
        <name>Fe</name>
        <dbReference type="ChEBI" id="CHEBI:18248"/>
    </ligandPart>
</feature>
<keyword evidence="9" id="KW-0812">Transmembrane</keyword>
<gene>
    <name evidence="10" type="primary">Cyp2g1</name>
    <name evidence="10" type="ORF">CDAR_552971</name>
</gene>
<evidence type="ECO:0000313" key="11">
    <source>
        <dbReference type="Proteomes" id="UP001054837"/>
    </source>
</evidence>
<evidence type="ECO:0000256" key="8">
    <source>
        <dbReference type="RuleBase" id="RU000461"/>
    </source>
</evidence>
<dbReference type="InterPro" id="IPR002401">
    <property type="entry name" value="Cyt_P450_E_grp-I"/>
</dbReference>
<dbReference type="PRINTS" id="PR00385">
    <property type="entry name" value="P450"/>
</dbReference>
<name>A0AAV4W8X7_9ARAC</name>
<evidence type="ECO:0000256" key="6">
    <source>
        <dbReference type="ARBA" id="ARBA00023033"/>
    </source>
</evidence>
<dbReference type="PRINTS" id="PR00463">
    <property type="entry name" value="EP450I"/>
</dbReference>
<dbReference type="AlphaFoldDB" id="A0AAV4W8X7"/>
<keyword evidence="5 7" id="KW-0408">Iron</keyword>
<dbReference type="FunFam" id="1.10.630.10:FF:000036">
    <property type="entry name" value="CYtochrome P450 family"/>
    <property type="match status" value="1"/>
</dbReference>
<dbReference type="GO" id="GO:0006805">
    <property type="term" value="P:xenobiotic metabolic process"/>
    <property type="evidence" value="ECO:0007669"/>
    <property type="project" value="TreeGrafter"/>
</dbReference>
<comment type="similarity">
    <text evidence="2 8">Belongs to the cytochrome P450 family.</text>
</comment>
<dbReference type="InterPro" id="IPR017972">
    <property type="entry name" value="Cyt_P450_CS"/>
</dbReference>
<dbReference type="GO" id="GO:0005506">
    <property type="term" value="F:iron ion binding"/>
    <property type="evidence" value="ECO:0007669"/>
    <property type="project" value="InterPro"/>
</dbReference>
<proteinExistence type="inferred from homology"/>
<organism evidence="10 11">
    <name type="scientific">Caerostris darwini</name>
    <dbReference type="NCBI Taxonomy" id="1538125"/>
    <lineage>
        <taxon>Eukaryota</taxon>
        <taxon>Metazoa</taxon>
        <taxon>Ecdysozoa</taxon>
        <taxon>Arthropoda</taxon>
        <taxon>Chelicerata</taxon>
        <taxon>Arachnida</taxon>
        <taxon>Araneae</taxon>
        <taxon>Araneomorphae</taxon>
        <taxon>Entelegynae</taxon>
        <taxon>Araneoidea</taxon>
        <taxon>Araneidae</taxon>
        <taxon>Caerostris</taxon>
    </lineage>
</organism>
<evidence type="ECO:0000256" key="7">
    <source>
        <dbReference type="PIRSR" id="PIRSR602401-1"/>
    </source>
</evidence>
<keyword evidence="7 8" id="KW-0349">Heme</keyword>
<keyword evidence="11" id="KW-1185">Reference proteome</keyword>
<dbReference type="PANTHER" id="PTHR24300:SF375">
    <property type="entry name" value="CYTOCHROME P450 FAMILY"/>
    <property type="match status" value="1"/>
</dbReference>
<keyword evidence="9" id="KW-0472">Membrane</keyword>
<protein>
    <submittedName>
        <fullName evidence="10">Cytochrome P450 2G1</fullName>
    </submittedName>
</protein>
<dbReference type="PROSITE" id="PS00086">
    <property type="entry name" value="CYTOCHROME_P450"/>
    <property type="match status" value="1"/>
</dbReference>
<dbReference type="GO" id="GO:0016712">
    <property type="term" value="F:oxidoreductase activity, acting on paired donors, with incorporation or reduction of molecular oxygen, reduced flavin or flavoprotein as one donor, and incorporation of one atom of oxygen"/>
    <property type="evidence" value="ECO:0007669"/>
    <property type="project" value="TreeGrafter"/>
</dbReference>
<dbReference type="SUPFAM" id="SSF48264">
    <property type="entry name" value="Cytochrome P450"/>
    <property type="match status" value="1"/>
</dbReference>
<keyword evidence="9" id="KW-1133">Transmembrane helix</keyword>
<evidence type="ECO:0000256" key="5">
    <source>
        <dbReference type="ARBA" id="ARBA00023004"/>
    </source>
</evidence>
<keyword evidence="3 7" id="KW-0479">Metal-binding</keyword>
<dbReference type="GO" id="GO:0006082">
    <property type="term" value="P:organic acid metabolic process"/>
    <property type="evidence" value="ECO:0007669"/>
    <property type="project" value="TreeGrafter"/>
</dbReference>
<keyword evidence="6 8" id="KW-0503">Monooxygenase</keyword>
<evidence type="ECO:0000256" key="3">
    <source>
        <dbReference type="ARBA" id="ARBA00022723"/>
    </source>
</evidence>
<accession>A0AAV4W8X7</accession>
<comment type="cofactor">
    <cofactor evidence="1 7">
        <name>heme</name>
        <dbReference type="ChEBI" id="CHEBI:30413"/>
    </cofactor>
</comment>
<comment type="caution">
    <text evidence="10">The sequence shown here is derived from an EMBL/GenBank/DDBJ whole genome shotgun (WGS) entry which is preliminary data.</text>
</comment>
<feature type="transmembrane region" description="Helical" evidence="9">
    <location>
        <begin position="6"/>
        <end position="28"/>
    </location>
</feature>
<evidence type="ECO:0000313" key="10">
    <source>
        <dbReference type="EMBL" id="GIY79345.1"/>
    </source>
</evidence>
<dbReference type="InterPro" id="IPR036396">
    <property type="entry name" value="Cyt_P450_sf"/>
</dbReference>
<evidence type="ECO:0000256" key="2">
    <source>
        <dbReference type="ARBA" id="ARBA00010617"/>
    </source>
</evidence>
<evidence type="ECO:0000256" key="9">
    <source>
        <dbReference type="SAM" id="Phobius"/>
    </source>
</evidence>